<dbReference type="Gene3D" id="2.60.40.10">
    <property type="entry name" value="Immunoglobulins"/>
    <property type="match status" value="1"/>
</dbReference>
<gene>
    <name evidence="8" type="ORF">QLS65_15205</name>
</gene>
<name>A0ABT6VEL2_9FLAO</name>
<evidence type="ECO:0000313" key="9">
    <source>
        <dbReference type="Proteomes" id="UP001243403"/>
    </source>
</evidence>
<evidence type="ECO:0000259" key="7">
    <source>
        <dbReference type="SMART" id="SM00560"/>
    </source>
</evidence>
<evidence type="ECO:0000313" key="8">
    <source>
        <dbReference type="EMBL" id="MDI5896240.1"/>
    </source>
</evidence>
<proteinExistence type="predicted"/>
<evidence type="ECO:0000256" key="4">
    <source>
        <dbReference type="ARBA" id="ARBA00022837"/>
    </source>
</evidence>
<feature type="domain" description="LamG-like jellyroll fold" evidence="7">
    <location>
        <begin position="849"/>
        <end position="987"/>
    </location>
</feature>
<dbReference type="RefSeq" id="WP_282718573.1">
    <property type="nucleotide sequence ID" value="NZ_JASCRZ010000008.1"/>
</dbReference>
<evidence type="ECO:0000256" key="2">
    <source>
        <dbReference type="ARBA" id="ARBA00022723"/>
    </source>
</evidence>
<dbReference type="EMBL" id="JASCRZ010000008">
    <property type="protein sequence ID" value="MDI5896240.1"/>
    <property type="molecule type" value="Genomic_DNA"/>
</dbReference>
<dbReference type="Pfam" id="PF13385">
    <property type="entry name" value="Laminin_G_3"/>
    <property type="match status" value="1"/>
</dbReference>
<accession>A0ABT6VEL2</accession>
<keyword evidence="5" id="KW-1015">Disulfide bond</keyword>
<dbReference type="InterPro" id="IPR013320">
    <property type="entry name" value="ConA-like_dom_sf"/>
</dbReference>
<keyword evidence="4" id="KW-0106">Calcium</keyword>
<dbReference type="PANTHER" id="PTHR19277">
    <property type="entry name" value="PENTRAXIN"/>
    <property type="match status" value="1"/>
</dbReference>
<comment type="caution">
    <text evidence="8">The sequence shown here is derived from an EMBL/GenBank/DDBJ whole genome shotgun (WGS) entry which is preliminary data.</text>
</comment>
<dbReference type="Pfam" id="PF18962">
    <property type="entry name" value="Por_Secre_tail"/>
    <property type="match status" value="1"/>
</dbReference>
<dbReference type="Proteomes" id="UP001243403">
    <property type="component" value="Unassembled WGS sequence"/>
</dbReference>
<protein>
    <submittedName>
        <fullName evidence="8">Choice-of-anchor D domain-containing protein</fullName>
    </submittedName>
</protein>
<reference evidence="8 9" key="1">
    <citation type="submission" date="2023-04" db="EMBL/GenBank/DDBJ databases">
        <title>Two novel species of Flavobacterium.</title>
        <authorList>
            <person name="Liu Q."/>
            <person name="Xin Y.-H."/>
        </authorList>
    </citation>
    <scope>NUCLEOTIDE SEQUENCE [LARGE SCALE GENOMIC DNA]</scope>
    <source>
        <strain evidence="8 9">LB1P51</strain>
    </source>
</reference>
<dbReference type="NCBIfam" id="NF012200">
    <property type="entry name" value="choice_anch_D"/>
    <property type="match status" value="1"/>
</dbReference>
<dbReference type="Pfam" id="PF26628">
    <property type="entry name" value="DUF8202"/>
    <property type="match status" value="1"/>
</dbReference>
<dbReference type="InterPro" id="IPR058515">
    <property type="entry name" value="DUF8202"/>
</dbReference>
<dbReference type="Gene3D" id="2.60.120.260">
    <property type="entry name" value="Galactose-binding domain-like"/>
    <property type="match status" value="1"/>
</dbReference>
<keyword evidence="9" id="KW-1185">Reference proteome</keyword>
<dbReference type="InterPro" id="IPR013783">
    <property type="entry name" value="Ig-like_fold"/>
</dbReference>
<dbReference type="NCBIfam" id="TIGR04183">
    <property type="entry name" value="Por_Secre_tail"/>
    <property type="match status" value="1"/>
</dbReference>
<comment type="cofactor">
    <cofactor evidence="1">
        <name>Ca(2+)</name>
        <dbReference type="ChEBI" id="CHEBI:29108"/>
    </cofactor>
</comment>
<keyword evidence="2" id="KW-0479">Metal-binding</keyword>
<evidence type="ECO:0000256" key="6">
    <source>
        <dbReference type="SAM" id="MobiDB-lite"/>
    </source>
</evidence>
<evidence type="ECO:0000256" key="5">
    <source>
        <dbReference type="ARBA" id="ARBA00023157"/>
    </source>
</evidence>
<evidence type="ECO:0000256" key="3">
    <source>
        <dbReference type="ARBA" id="ARBA00022729"/>
    </source>
</evidence>
<keyword evidence="3" id="KW-0732">Signal</keyword>
<dbReference type="InterPro" id="IPR006558">
    <property type="entry name" value="LamG-like"/>
</dbReference>
<dbReference type="Gene3D" id="2.60.120.200">
    <property type="match status" value="1"/>
</dbReference>
<evidence type="ECO:0000256" key="1">
    <source>
        <dbReference type="ARBA" id="ARBA00001913"/>
    </source>
</evidence>
<dbReference type="SMART" id="SM00560">
    <property type="entry name" value="LamGL"/>
    <property type="match status" value="1"/>
</dbReference>
<feature type="region of interest" description="Disordered" evidence="6">
    <location>
        <begin position="1439"/>
        <end position="1459"/>
    </location>
</feature>
<sequence length="1691" mass="183070">MNKLLLKKVKNILIILFILNCSVIFSQQIDVYGNGNIINDNGGNSPLVLNQTNFGSTNESSGVITKVFTITNNALATNLTLGSITIAGANASDFTVTRQPATTVAPLGGTTTFEIIFNPTALGVRNATISFSTNVTGKNPYNFNLSGTGTSFPSQSYTLFYENFDANNGGWTAASSAGSSWTHGNTPYNGEGNYWRIGNNFGSNTASTLTSPTINTTGYNNIRISLDLRVGTQEADDGMQIQYSTDLGSTWKVLGAYQESTTWYNNSNVTTLNSGTGSLGSLLGFTGTINTGVAGFNDFVERSTQSNDLDNKSNIIFRILIRTNNTNNNGTIAIDNFFVKGDPITPFANKPFTPGNVPTNLKLWLKANAGTGSATDGTSLAQWNDQAIDNDAKSIGVAQPIYRDGTRNINYNPVVDFTIAGATSMRGKGGFHAQDYFVVVKSNNTINSASATRQAPISGRTSISSFHLDGTAFALGNFTARYKNELVSHSISSVPQTPSTSSYGMAYATTTETYIQETTIYNVKTNAAGTSTEIYKNGKRIDNYPGESVASDQITVTGILNFSEFNNIQYNLGVGRFSLNGNVASYLDGKLSEIISYSDIKSAAEKKKIESYLAIKNGVTLHASNSITANNLGDTDYVDSSGATIWSTSANTGFNYDIAGIGRDDNSALNQKQSKSENPGTVLTIGIGDVMSTNNLNPNSFLNDRNYLVWGSNDGTMSNSGVNLNIDLGPTTITTITEVVNRKWKVVETGGDVGTARVNIPTASFVSGLPALGATDAYVMVVATNAAFTTGLETVFMSTSGANETCLYDFDGTKYISFGVAHRATNPLHITLDGVDDYVRIDNSNELPTVFSVMTWIRPNGTNTAANERTILSKKSAAGNGYQIVLQNDNRVRFEWYDGSAILRTAITNTILPNVKWHNIAYTFATNTLSIYIDGVLEKTVTMSGNPGASTGIFSIGGQYITKNAINNLFKGDIDELRMWNRVLTATEIRFIMNQEIVQSSTGTTGTIIPSTITKNDINTLLWNNLFAYYSMNSYIGTHLDDDSVNVNRGSLVIPDKISINVQTAPMPYISTADGLWQTAATWTNGANQDQPYSLSIIDNATRVDWNIVRTTHTIISDGNKTVLGLFVNSNTLSATNDSKIEVSHYLKLDGKIDLVGRSQLVQKLGSDLDATSSGSLERDQQGQANKYNYNYWSSPVGAINTTTNNNTFTVAGVLRDGTNAAAPGTINWINGYDGATSPFSLARFWIYKFDNLANNYANWTQIGETGLLSASKGFTLKGPGTSGTQNLTFLGKPNNGTINNTVGADQLLLVGNPYPSALDANKFINDNIGSIETVTTNPAIDGALYFWEHYATNSSHELAAYQGGYGIRNLSGGVAPSATGVDFISGSGTASKLAPNQFIPVGQGFFIIGKVGTGGTVTFNNSQREFITETNASSQTTYKIPVNPKTDTHWTDNSNTPIEKDTHKKIRLGFNVMDKTFHRQVLLAFMDEKANSEMNDGYDAFNIDDSPSDMYLLNGENELAIQGEGYFDEDASFPIAVRTEAPGKVSFGIDALENFDQNQNIFIYDKETDTYNSIKNKLYEVELPQGYFTDRFSLRFTDKTLGVKDVIYENTIQVVFTRSNNVLNIKNGATDNTVVAVSLFNIQGKLMSTWDVSEKEQTNIKIPIQNKTSGVYIVKLKTSKGNINKKIIIK</sequence>
<dbReference type="SUPFAM" id="SSF49899">
    <property type="entry name" value="Concanavalin A-like lectins/glucanases"/>
    <property type="match status" value="1"/>
</dbReference>
<organism evidence="8 9">
    <name type="scientific">Flavobacterium algoritolerans</name>
    <dbReference type="NCBI Taxonomy" id="3041254"/>
    <lineage>
        <taxon>Bacteria</taxon>
        <taxon>Pseudomonadati</taxon>
        <taxon>Bacteroidota</taxon>
        <taxon>Flavobacteriia</taxon>
        <taxon>Flavobacteriales</taxon>
        <taxon>Flavobacteriaceae</taxon>
        <taxon>Flavobacterium</taxon>
    </lineage>
</organism>
<dbReference type="InterPro" id="IPR051360">
    <property type="entry name" value="Neuronal_Pentraxin_Related"/>
</dbReference>
<dbReference type="InterPro" id="IPR026444">
    <property type="entry name" value="Secre_tail"/>
</dbReference>
<dbReference type="PANTHER" id="PTHR19277:SF125">
    <property type="entry name" value="B6"/>
    <property type="match status" value="1"/>
</dbReference>